<evidence type="ECO:0000313" key="2">
    <source>
        <dbReference type="EMBL" id="GHA23792.1"/>
    </source>
</evidence>
<organism evidence="2 3">
    <name type="scientific">Devosia pacifica</name>
    <dbReference type="NCBI Taxonomy" id="1335967"/>
    <lineage>
        <taxon>Bacteria</taxon>
        <taxon>Pseudomonadati</taxon>
        <taxon>Pseudomonadota</taxon>
        <taxon>Alphaproteobacteria</taxon>
        <taxon>Hyphomicrobiales</taxon>
        <taxon>Devosiaceae</taxon>
        <taxon>Devosia</taxon>
    </lineage>
</organism>
<accession>A0A918VTF8</accession>
<dbReference type="AlphaFoldDB" id="A0A918VTF8"/>
<sequence>MPVAKVIGTLCHGRTQAPLDPVALWRVAGFLGHGEADTDIIITIGHCLQPKRRPPGAQAPGSSQKLPPRLQMAQATR</sequence>
<proteinExistence type="predicted"/>
<gene>
    <name evidence="2" type="ORF">GCM10007989_19170</name>
</gene>
<feature type="region of interest" description="Disordered" evidence="1">
    <location>
        <begin position="51"/>
        <end position="77"/>
    </location>
</feature>
<keyword evidence="3" id="KW-1185">Reference proteome</keyword>
<dbReference type="Proteomes" id="UP000646579">
    <property type="component" value="Unassembled WGS sequence"/>
</dbReference>
<comment type="caution">
    <text evidence="2">The sequence shown here is derived from an EMBL/GenBank/DDBJ whole genome shotgun (WGS) entry which is preliminary data.</text>
</comment>
<reference evidence="2" key="2">
    <citation type="submission" date="2020-09" db="EMBL/GenBank/DDBJ databases">
        <authorList>
            <person name="Sun Q."/>
            <person name="Kim S."/>
        </authorList>
    </citation>
    <scope>NUCLEOTIDE SEQUENCE</scope>
    <source>
        <strain evidence="2">KCTC 32437</strain>
    </source>
</reference>
<name>A0A918VTF8_9HYPH</name>
<reference evidence="2" key="1">
    <citation type="journal article" date="2014" name="Int. J. Syst. Evol. Microbiol.">
        <title>Complete genome sequence of Corynebacterium casei LMG S-19264T (=DSM 44701T), isolated from a smear-ripened cheese.</title>
        <authorList>
            <consortium name="US DOE Joint Genome Institute (JGI-PGF)"/>
            <person name="Walter F."/>
            <person name="Albersmeier A."/>
            <person name="Kalinowski J."/>
            <person name="Ruckert C."/>
        </authorList>
    </citation>
    <scope>NUCLEOTIDE SEQUENCE</scope>
    <source>
        <strain evidence="2">KCTC 32437</strain>
    </source>
</reference>
<evidence type="ECO:0000313" key="3">
    <source>
        <dbReference type="Proteomes" id="UP000646579"/>
    </source>
</evidence>
<dbReference type="EMBL" id="BMZE01000002">
    <property type="protein sequence ID" value="GHA23792.1"/>
    <property type="molecule type" value="Genomic_DNA"/>
</dbReference>
<protein>
    <submittedName>
        <fullName evidence="2">Uncharacterized protein</fullName>
    </submittedName>
</protein>
<evidence type="ECO:0000256" key="1">
    <source>
        <dbReference type="SAM" id="MobiDB-lite"/>
    </source>
</evidence>